<protein>
    <recommendedName>
        <fullName evidence="12">Peptidase S8/S53 domain-containing protein</fullName>
    </recommendedName>
</protein>
<keyword evidence="4" id="KW-0378">Hydrolase</keyword>
<dbReference type="CDD" id="cd04852">
    <property type="entry name" value="Peptidases_S8_3"/>
    <property type="match status" value="1"/>
</dbReference>
<dbReference type="PRINTS" id="PR00723">
    <property type="entry name" value="SUBTILISIN"/>
</dbReference>
<evidence type="ECO:0000313" key="11">
    <source>
        <dbReference type="Proteomes" id="UP000008810"/>
    </source>
</evidence>
<dbReference type="Gene3D" id="2.60.40.2310">
    <property type="match status" value="1"/>
</dbReference>
<comment type="caution">
    <text evidence="6">Lacks conserved residue(s) required for the propagation of feature annotation.</text>
</comment>
<dbReference type="InterPro" id="IPR015500">
    <property type="entry name" value="Peptidase_S8_subtilisin-rel"/>
</dbReference>
<dbReference type="InterPro" id="IPR045051">
    <property type="entry name" value="SBT"/>
</dbReference>
<comment type="similarity">
    <text evidence="1 6">Belongs to the peptidase S8 family.</text>
</comment>
<evidence type="ECO:0000256" key="2">
    <source>
        <dbReference type="ARBA" id="ARBA00022670"/>
    </source>
</evidence>
<dbReference type="GO" id="GO:0005576">
    <property type="term" value="C:extracellular region"/>
    <property type="evidence" value="ECO:0000318"/>
    <property type="project" value="GO_Central"/>
</dbReference>
<reference evidence="9 10" key="1">
    <citation type="journal article" date="2010" name="Nature">
        <title>Genome sequencing and analysis of the model grass Brachypodium distachyon.</title>
        <authorList>
            <consortium name="International Brachypodium Initiative"/>
        </authorList>
    </citation>
    <scope>NUCLEOTIDE SEQUENCE [LARGE SCALE GENOMIC DNA]</scope>
    <source>
        <strain evidence="9 10">Bd21</strain>
    </source>
</reference>
<dbReference type="PROSITE" id="PS51892">
    <property type="entry name" value="SUBTILASE"/>
    <property type="match status" value="1"/>
</dbReference>
<dbReference type="InterPro" id="IPR000209">
    <property type="entry name" value="Peptidase_S8/S53_dom"/>
</dbReference>
<proteinExistence type="inferred from homology"/>
<gene>
    <name evidence="9" type="ORF">BRADI_3g10044v3</name>
</gene>
<evidence type="ECO:0000259" key="8">
    <source>
        <dbReference type="Pfam" id="PF17766"/>
    </source>
</evidence>
<organism evidence="9">
    <name type="scientific">Brachypodium distachyon</name>
    <name type="common">Purple false brome</name>
    <name type="synonym">Trachynia distachya</name>
    <dbReference type="NCBI Taxonomy" id="15368"/>
    <lineage>
        <taxon>Eukaryota</taxon>
        <taxon>Viridiplantae</taxon>
        <taxon>Streptophyta</taxon>
        <taxon>Embryophyta</taxon>
        <taxon>Tracheophyta</taxon>
        <taxon>Spermatophyta</taxon>
        <taxon>Magnoliopsida</taxon>
        <taxon>Liliopsida</taxon>
        <taxon>Poales</taxon>
        <taxon>Poaceae</taxon>
        <taxon>BOP clade</taxon>
        <taxon>Pooideae</taxon>
        <taxon>Stipodae</taxon>
        <taxon>Brachypodieae</taxon>
        <taxon>Brachypodium</taxon>
    </lineage>
</organism>
<dbReference type="CDD" id="cd02120">
    <property type="entry name" value="PA_subtilisin_like"/>
    <property type="match status" value="1"/>
</dbReference>
<keyword evidence="11" id="KW-1185">Reference proteome</keyword>
<feature type="domain" description="Peptidase S8/S53" evidence="7">
    <location>
        <begin position="83"/>
        <end position="378"/>
    </location>
</feature>
<dbReference type="EnsemblPlants" id="KQJ94348">
    <property type="protein sequence ID" value="KQJ94348"/>
    <property type="gene ID" value="BRADI_3g10044v3"/>
</dbReference>
<feature type="domain" description="Subtilisin-like protease fibronectin type-III" evidence="8">
    <location>
        <begin position="461"/>
        <end position="503"/>
    </location>
</feature>
<dbReference type="InterPro" id="IPR023828">
    <property type="entry name" value="Peptidase_S8_Ser-AS"/>
</dbReference>
<dbReference type="AlphaFoldDB" id="A0A0Q3F810"/>
<dbReference type="Pfam" id="PF00082">
    <property type="entry name" value="Peptidase_S8"/>
    <property type="match status" value="1"/>
</dbReference>
<evidence type="ECO:0000259" key="7">
    <source>
        <dbReference type="Pfam" id="PF00082"/>
    </source>
</evidence>
<reference evidence="10" key="3">
    <citation type="submission" date="2018-08" db="UniProtKB">
        <authorList>
            <consortium name="EnsemblPlants"/>
        </authorList>
    </citation>
    <scope>IDENTIFICATION</scope>
    <source>
        <strain evidence="10">cv. Bd21</strain>
    </source>
</reference>
<reference evidence="9" key="2">
    <citation type="submission" date="2017-06" db="EMBL/GenBank/DDBJ databases">
        <title>WGS assembly of Brachypodium distachyon.</title>
        <authorList>
            <consortium name="The International Brachypodium Initiative"/>
            <person name="Lucas S."/>
            <person name="Harmon-Smith M."/>
            <person name="Lail K."/>
            <person name="Tice H."/>
            <person name="Grimwood J."/>
            <person name="Bruce D."/>
            <person name="Barry K."/>
            <person name="Shu S."/>
            <person name="Lindquist E."/>
            <person name="Wang M."/>
            <person name="Pitluck S."/>
            <person name="Vogel J.P."/>
            <person name="Garvin D.F."/>
            <person name="Mockler T.C."/>
            <person name="Schmutz J."/>
            <person name="Rokhsar D."/>
            <person name="Bevan M.W."/>
        </authorList>
    </citation>
    <scope>NUCLEOTIDE SEQUENCE</scope>
    <source>
        <strain evidence="9">Bd21</strain>
    </source>
</reference>
<evidence type="ECO:0000256" key="1">
    <source>
        <dbReference type="ARBA" id="ARBA00011073"/>
    </source>
</evidence>
<dbReference type="GO" id="GO:0006508">
    <property type="term" value="P:proteolysis"/>
    <property type="evidence" value="ECO:0007669"/>
    <property type="project" value="UniProtKB-KW"/>
</dbReference>
<dbReference type="InParanoid" id="A0A0Q3F810"/>
<dbReference type="Pfam" id="PF17766">
    <property type="entry name" value="fn3_6"/>
    <property type="match status" value="1"/>
</dbReference>
<dbReference type="PROSITE" id="PS00138">
    <property type="entry name" value="SUBTILASE_SER"/>
    <property type="match status" value="1"/>
</dbReference>
<keyword evidence="5" id="KW-0720">Serine protease</keyword>
<evidence type="ECO:0000256" key="3">
    <source>
        <dbReference type="ARBA" id="ARBA00022729"/>
    </source>
</evidence>
<dbReference type="InterPro" id="IPR034197">
    <property type="entry name" value="Peptidases_S8_3"/>
</dbReference>
<dbReference type="GO" id="GO:0004252">
    <property type="term" value="F:serine-type endopeptidase activity"/>
    <property type="evidence" value="ECO:0000318"/>
    <property type="project" value="GO_Central"/>
</dbReference>
<dbReference type="Gene3D" id="3.40.50.200">
    <property type="entry name" value="Peptidase S8/S53 domain"/>
    <property type="match status" value="2"/>
</dbReference>
<evidence type="ECO:0000256" key="4">
    <source>
        <dbReference type="ARBA" id="ARBA00022801"/>
    </source>
</evidence>
<dbReference type="Gene3D" id="3.50.30.30">
    <property type="match status" value="1"/>
</dbReference>
<name>A0A0Q3F810_BRADI</name>
<evidence type="ECO:0000313" key="10">
    <source>
        <dbReference type="EnsemblPlants" id="KQJ94348"/>
    </source>
</evidence>
<dbReference type="Proteomes" id="UP000008810">
    <property type="component" value="Chromosome 3"/>
</dbReference>
<evidence type="ECO:0008006" key="12">
    <source>
        <dbReference type="Google" id="ProtNLM"/>
    </source>
</evidence>
<evidence type="ECO:0000313" key="9">
    <source>
        <dbReference type="EMBL" id="KQJ94348.1"/>
    </source>
</evidence>
<dbReference type="SUPFAM" id="SSF52743">
    <property type="entry name" value="Subtilisin-like"/>
    <property type="match status" value="1"/>
</dbReference>
<dbReference type="PANTHER" id="PTHR10795">
    <property type="entry name" value="PROPROTEIN CONVERTASE SUBTILISIN/KEXIN"/>
    <property type="match status" value="1"/>
</dbReference>
<dbReference type="InterPro" id="IPR036852">
    <property type="entry name" value="Peptidase_S8/S53_dom_sf"/>
</dbReference>
<dbReference type="Gramene" id="KQJ94348">
    <property type="protein sequence ID" value="KQJ94348"/>
    <property type="gene ID" value="BRADI_3g10044v3"/>
</dbReference>
<keyword evidence="2" id="KW-0645">Protease</keyword>
<keyword evidence="3" id="KW-0732">Signal</keyword>
<evidence type="ECO:0000256" key="6">
    <source>
        <dbReference type="PROSITE-ProRule" id="PRU01240"/>
    </source>
</evidence>
<evidence type="ECO:0000256" key="5">
    <source>
        <dbReference type="ARBA" id="ARBA00022825"/>
    </source>
</evidence>
<dbReference type="EMBL" id="CM000882">
    <property type="protein sequence ID" value="KQJ94348.1"/>
    <property type="molecule type" value="Genomic_DNA"/>
</dbReference>
<dbReference type="InterPro" id="IPR041469">
    <property type="entry name" value="Subtilisin-like_FN3"/>
</dbReference>
<sequence length="516" mass="54194">MMSKSPGTNGAGSTAKFAIDVTGIWPESRSFDDVGYGPVPAQWRGTCQTGQEFNATGCKRKIIGAWWFTGGMSDEALKGDYMSLKDLGGHETHVALTIAGSRVPGASYGGLAAGVARGGAPRARLAIYKVLWGRRGRGSDAVILAAIDHAINDGVDVLSLSLGSAGTEIVRSLNAVQRGISVVFAAGNDGPVPQTVTNASRNVTGKIVLCYAPAATSITLPKDALSMAINRTIEAGVKGLIFAQYAVNSLGGLAACNGVMPHVLVDFELAHRILSYRDITENPVVKVSPTMSVVGNGVLSPRVASFSSRGPSPAFPGILKPDIAAPGVGILAAERNSYVFKSGTSVACPHVSAVTALLKSVHPDWSPAMIKSAIVTTGLYITKSFLVLVVASVTDRFGMPIQAEGVPRKLADPFDFGGGHMDPVRAVDPGLVYDADAKEYNKFFNCTLGLLKGCESYNLHLNLPSIIVPNLKEKVMVRRIVTNVGPSEATYRATLEAPTGVVIERKVIQDFIADTS</sequence>
<dbReference type="OrthoDB" id="206201at2759"/>
<accession>A0A0Q3F810</accession>